<evidence type="ECO:0000256" key="2">
    <source>
        <dbReference type="ARBA" id="ARBA00007524"/>
    </source>
</evidence>
<comment type="caution">
    <text evidence="7">The sequence shown here is derived from an EMBL/GenBank/DDBJ whole genome shotgun (WGS) entry which is preliminary data.</text>
</comment>
<gene>
    <name evidence="7" type="ORF">A9K56_10895</name>
</gene>
<dbReference type="PANTHER" id="PTHR10057">
    <property type="entry name" value="PERIPHERAL-TYPE BENZODIAZEPINE RECEPTOR"/>
    <property type="match status" value="1"/>
</dbReference>
<dbReference type="GO" id="GO:0016020">
    <property type="term" value="C:membrane"/>
    <property type="evidence" value="ECO:0007669"/>
    <property type="project" value="UniProtKB-SubCell"/>
</dbReference>
<proteinExistence type="inferred from homology"/>
<dbReference type="Gene3D" id="1.20.1260.100">
    <property type="entry name" value="TspO/MBR protein"/>
    <property type="match status" value="1"/>
</dbReference>
<comment type="subcellular location">
    <subcellularLocation>
        <location evidence="1">Membrane</location>
        <topology evidence="1">Multi-pass membrane protein</topology>
    </subcellularLocation>
</comment>
<dbReference type="AlphaFoldDB" id="A0AAP7GRP3"/>
<sequence>MKRTTQALGLAGWLTLTFVAAALGARASISASDFYSTLSLPAWAPPAGLFGPVWTVLYALMAVAAWLVWREKERRPNTVALVLYVVQLAANTAWSWLFFGWKQGALAFVDILALLALIIATVIAFARIRTLAAILLLPYLLWVGFAAVLNYAVWQANPGAL</sequence>
<dbReference type="Pfam" id="PF03073">
    <property type="entry name" value="TspO_MBR"/>
    <property type="match status" value="1"/>
</dbReference>
<evidence type="ECO:0000313" key="7">
    <source>
        <dbReference type="EMBL" id="OBU61206.1"/>
    </source>
</evidence>
<protein>
    <submittedName>
        <fullName evidence="7">Sensory protein</fullName>
    </submittedName>
</protein>
<evidence type="ECO:0000256" key="5">
    <source>
        <dbReference type="ARBA" id="ARBA00023136"/>
    </source>
</evidence>
<dbReference type="RefSeq" id="WP_065182222.1">
    <property type="nucleotide sequence ID" value="NZ_JAEDWE010000015.1"/>
</dbReference>
<evidence type="ECO:0000256" key="6">
    <source>
        <dbReference type="SAM" id="Phobius"/>
    </source>
</evidence>
<evidence type="ECO:0000313" key="8">
    <source>
        <dbReference type="Proteomes" id="UP000092125"/>
    </source>
</evidence>
<dbReference type="FunFam" id="1.20.1260.100:FF:000001">
    <property type="entry name" value="translocator protein 2"/>
    <property type="match status" value="1"/>
</dbReference>
<keyword evidence="3 6" id="KW-0812">Transmembrane</keyword>
<feature type="transmembrane region" description="Helical" evidence="6">
    <location>
        <begin position="81"/>
        <end position="99"/>
    </location>
</feature>
<dbReference type="PIRSF" id="PIRSF005859">
    <property type="entry name" value="PBR"/>
    <property type="match status" value="1"/>
</dbReference>
<evidence type="ECO:0000256" key="3">
    <source>
        <dbReference type="ARBA" id="ARBA00022692"/>
    </source>
</evidence>
<reference evidence="7 8" key="1">
    <citation type="submission" date="2016-05" db="EMBL/GenBank/DDBJ databases">
        <title>Draft Genome Sequences of Stenotrophomonas maltophilia Strains Sm32COP, Sm41DVV, Sm46PAILV, SmF3, SmF22, SmSOFb1 and SmCVFa1, Isolated from Different Manures, in France.</title>
        <authorList>
            <person name="Nazaret S."/>
            <person name="Bodilis J."/>
        </authorList>
    </citation>
    <scope>NUCLEOTIDE SEQUENCE [LARGE SCALE GENOMIC DNA]</scope>
    <source>
        <strain evidence="7 8">Sm41DVV</strain>
    </source>
</reference>
<dbReference type="Proteomes" id="UP000092125">
    <property type="component" value="Unassembled WGS sequence"/>
</dbReference>
<dbReference type="InterPro" id="IPR004307">
    <property type="entry name" value="TspO_MBR"/>
</dbReference>
<keyword evidence="5 6" id="KW-0472">Membrane</keyword>
<dbReference type="CDD" id="cd15904">
    <property type="entry name" value="TSPO_MBR"/>
    <property type="match status" value="1"/>
</dbReference>
<evidence type="ECO:0000256" key="1">
    <source>
        <dbReference type="ARBA" id="ARBA00004141"/>
    </source>
</evidence>
<feature type="transmembrane region" description="Helical" evidence="6">
    <location>
        <begin position="51"/>
        <end position="69"/>
    </location>
</feature>
<feature type="transmembrane region" description="Helical" evidence="6">
    <location>
        <begin position="133"/>
        <end position="154"/>
    </location>
</feature>
<name>A0AAP7GRP3_STEMA</name>
<keyword evidence="4 6" id="KW-1133">Transmembrane helix</keyword>
<dbReference type="PANTHER" id="PTHR10057:SF0">
    <property type="entry name" value="TRANSLOCATOR PROTEIN"/>
    <property type="match status" value="1"/>
</dbReference>
<evidence type="ECO:0000256" key="4">
    <source>
        <dbReference type="ARBA" id="ARBA00022989"/>
    </source>
</evidence>
<comment type="similarity">
    <text evidence="2">Belongs to the TspO/BZRP family.</text>
</comment>
<dbReference type="EMBL" id="LYVI01000006">
    <property type="protein sequence ID" value="OBU61206.1"/>
    <property type="molecule type" value="Genomic_DNA"/>
</dbReference>
<accession>A0AAP7GRP3</accession>
<organism evidence="7 8">
    <name type="scientific">Stenotrophomonas maltophilia</name>
    <name type="common">Pseudomonas maltophilia</name>
    <name type="synonym">Xanthomonas maltophilia</name>
    <dbReference type="NCBI Taxonomy" id="40324"/>
    <lineage>
        <taxon>Bacteria</taxon>
        <taxon>Pseudomonadati</taxon>
        <taxon>Pseudomonadota</taxon>
        <taxon>Gammaproteobacteria</taxon>
        <taxon>Lysobacterales</taxon>
        <taxon>Lysobacteraceae</taxon>
        <taxon>Stenotrophomonas</taxon>
        <taxon>Stenotrophomonas maltophilia group</taxon>
    </lineage>
</organism>
<feature type="transmembrane region" description="Helical" evidence="6">
    <location>
        <begin position="105"/>
        <end position="126"/>
    </location>
</feature>
<dbReference type="InterPro" id="IPR038330">
    <property type="entry name" value="TspO/MBR-related_sf"/>
</dbReference>
<dbReference type="GO" id="GO:0033013">
    <property type="term" value="P:tetrapyrrole metabolic process"/>
    <property type="evidence" value="ECO:0007669"/>
    <property type="project" value="UniProtKB-ARBA"/>
</dbReference>